<protein>
    <submittedName>
        <fullName evidence="6">TetR/AcrR family transcriptional regulator</fullName>
    </submittedName>
</protein>
<dbReference type="Gene3D" id="1.10.357.10">
    <property type="entry name" value="Tetracycline Repressor, domain 2"/>
    <property type="match status" value="1"/>
</dbReference>
<comment type="caution">
    <text evidence="6">The sequence shown here is derived from an EMBL/GenBank/DDBJ whole genome shotgun (WGS) entry which is preliminary data.</text>
</comment>
<dbReference type="Pfam" id="PF00440">
    <property type="entry name" value="TetR_N"/>
    <property type="match status" value="1"/>
</dbReference>
<gene>
    <name evidence="6" type="ORF">GCM10023321_82250</name>
</gene>
<reference evidence="7" key="1">
    <citation type="journal article" date="2019" name="Int. J. Syst. Evol. Microbiol.">
        <title>The Global Catalogue of Microorganisms (GCM) 10K type strain sequencing project: providing services to taxonomists for standard genome sequencing and annotation.</title>
        <authorList>
            <consortium name="The Broad Institute Genomics Platform"/>
            <consortium name="The Broad Institute Genome Sequencing Center for Infectious Disease"/>
            <person name="Wu L."/>
            <person name="Ma J."/>
        </authorList>
    </citation>
    <scope>NUCLEOTIDE SEQUENCE [LARGE SCALE GENOMIC DNA]</scope>
    <source>
        <strain evidence="7">JCM 18303</strain>
    </source>
</reference>
<dbReference type="InterPro" id="IPR050109">
    <property type="entry name" value="HTH-type_TetR-like_transc_reg"/>
</dbReference>
<proteinExistence type="predicted"/>
<dbReference type="RefSeq" id="WP_185060730.1">
    <property type="nucleotide sequence ID" value="NZ_BAABJP010000067.1"/>
</dbReference>
<dbReference type="InterPro" id="IPR036271">
    <property type="entry name" value="Tet_transcr_reg_TetR-rel_C_sf"/>
</dbReference>
<keyword evidence="3" id="KW-0804">Transcription</keyword>
<dbReference type="SUPFAM" id="SSF48498">
    <property type="entry name" value="Tetracyclin repressor-like, C-terminal domain"/>
    <property type="match status" value="1"/>
</dbReference>
<dbReference type="PANTHER" id="PTHR30055:SF234">
    <property type="entry name" value="HTH-TYPE TRANSCRIPTIONAL REGULATOR BETI"/>
    <property type="match status" value="1"/>
</dbReference>
<evidence type="ECO:0000256" key="3">
    <source>
        <dbReference type="ARBA" id="ARBA00023163"/>
    </source>
</evidence>
<evidence type="ECO:0000313" key="6">
    <source>
        <dbReference type="EMBL" id="GAA5175688.1"/>
    </source>
</evidence>
<evidence type="ECO:0000259" key="5">
    <source>
        <dbReference type="PROSITE" id="PS50977"/>
    </source>
</evidence>
<dbReference type="Proteomes" id="UP001428817">
    <property type="component" value="Unassembled WGS sequence"/>
</dbReference>
<evidence type="ECO:0000256" key="1">
    <source>
        <dbReference type="ARBA" id="ARBA00023015"/>
    </source>
</evidence>
<keyword evidence="7" id="KW-1185">Reference proteome</keyword>
<keyword evidence="1" id="KW-0805">Transcription regulation</keyword>
<dbReference type="PRINTS" id="PR00455">
    <property type="entry name" value="HTHTETR"/>
</dbReference>
<feature type="DNA-binding region" description="H-T-H motif" evidence="4">
    <location>
        <begin position="24"/>
        <end position="43"/>
    </location>
</feature>
<dbReference type="InterPro" id="IPR001647">
    <property type="entry name" value="HTH_TetR"/>
</dbReference>
<keyword evidence="2 4" id="KW-0238">DNA-binding</keyword>
<feature type="domain" description="HTH tetR-type" evidence="5">
    <location>
        <begin position="1"/>
        <end position="61"/>
    </location>
</feature>
<organism evidence="6 7">
    <name type="scientific">Pseudonocardia eucalypti</name>
    <dbReference type="NCBI Taxonomy" id="648755"/>
    <lineage>
        <taxon>Bacteria</taxon>
        <taxon>Bacillati</taxon>
        <taxon>Actinomycetota</taxon>
        <taxon>Actinomycetes</taxon>
        <taxon>Pseudonocardiales</taxon>
        <taxon>Pseudonocardiaceae</taxon>
        <taxon>Pseudonocardia</taxon>
    </lineage>
</organism>
<dbReference type="EMBL" id="BAABJP010000067">
    <property type="protein sequence ID" value="GAA5175688.1"/>
    <property type="molecule type" value="Genomic_DNA"/>
</dbReference>
<evidence type="ECO:0000256" key="2">
    <source>
        <dbReference type="ARBA" id="ARBA00023125"/>
    </source>
</evidence>
<dbReference type="PROSITE" id="PS50977">
    <property type="entry name" value="HTH_TETR_2"/>
    <property type="match status" value="1"/>
</dbReference>
<accession>A0ABP9REG1</accession>
<dbReference type="SUPFAM" id="SSF46689">
    <property type="entry name" value="Homeodomain-like"/>
    <property type="match status" value="1"/>
</dbReference>
<dbReference type="PANTHER" id="PTHR30055">
    <property type="entry name" value="HTH-TYPE TRANSCRIPTIONAL REGULATOR RUTR"/>
    <property type="match status" value="1"/>
</dbReference>
<dbReference type="Pfam" id="PF17932">
    <property type="entry name" value="TetR_C_24"/>
    <property type="match status" value="1"/>
</dbReference>
<evidence type="ECO:0000313" key="7">
    <source>
        <dbReference type="Proteomes" id="UP001428817"/>
    </source>
</evidence>
<dbReference type="InterPro" id="IPR009057">
    <property type="entry name" value="Homeodomain-like_sf"/>
</dbReference>
<evidence type="ECO:0000256" key="4">
    <source>
        <dbReference type="PROSITE-ProRule" id="PRU00335"/>
    </source>
</evidence>
<sequence length="210" mass="22626">MTSYAEIQRAAVRTFSAAGYAATGIRDIAAAAGVTSGALYLHAANKLAILESVMHFALDELMRVAALATEGHAPASQLERLVRALVSVQATNPRTVSVVDGELRFLPPERRAEIVAKRDRYERYWTDALAAGVADGDFNLDEVTLTRLALLEMCNGVAHWYQPAGPLGLDRIEDVFVQLALNLVGYAGPPVGPDPALRSRLLTCEPAEQI</sequence>
<name>A0ABP9REG1_9PSEU</name>
<dbReference type="InterPro" id="IPR041490">
    <property type="entry name" value="KstR2_TetR_C"/>
</dbReference>